<reference evidence="2 3" key="1">
    <citation type="submission" date="2024-09" db="EMBL/GenBank/DDBJ databases">
        <authorList>
            <person name="Sun Q."/>
            <person name="Mori K."/>
        </authorList>
    </citation>
    <scope>NUCLEOTIDE SEQUENCE [LARGE SCALE GENOMIC DNA]</scope>
    <source>
        <strain evidence="2 3">KCTC 22789</strain>
    </source>
</reference>
<feature type="transmembrane region" description="Helical" evidence="1">
    <location>
        <begin position="49"/>
        <end position="68"/>
    </location>
</feature>
<evidence type="ECO:0008006" key="4">
    <source>
        <dbReference type="Google" id="ProtNLM"/>
    </source>
</evidence>
<sequence>MALAAWLTAAAATLVLPGCSFTSGAAEGCRLLGRDISGRIYDLASASPVLLAIAALWFATMSLIIALIKPRRN</sequence>
<keyword evidence="1" id="KW-1133">Transmembrane helix</keyword>
<dbReference type="Proteomes" id="UP001589799">
    <property type="component" value="Unassembled WGS sequence"/>
</dbReference>
<name>A0ABV6I3Y0_9RHOB</name>
<evidence type="ECO:0000256" key="1">
    <source>
        <dbReference type="SAM" id="Phobius"/>
    </source>
</evidence>
<proteinExistence type="predicted"/>
<keyword evidence="3" id="KW-1185">Reference proteome</keyword>
<dbReference type="EMBL" id="JBHLWE010000017">
    <property type="protein sequence ID" value="MFC0340210.1"/>
    <property type="molecule type" value="Genomic_DNA"/>
</dbReference>
<organism evidence="2 3">
    <name type="scientific">Paracoccus niistensis</name>
    <dbReference type="NCBI Taxonomy" id="632935"/>
    <lineage>
        <taxon>Bacteria</taxon>
        <taxon>Pseudomonadati</taxon>
        <taxon>Pseudomonadota</taxon>
        <taxon>Alphaproteobacteria</taxon>
        <taxon>Rhodobacterales</taxon>
        <taxon>Paracoccaceae</taxon>
        <taxon>Paracoccus</taxon>
    </lineage>
</organism>
<accession>A0ABV6I3Y0</accession>
<dbReference type="RefSeq" id="WP_377697877.1">
    <property type="nucleotide sequence ID" value="NZ_JBHLWE010000017.1"/>
</dbReference>
<comment type="caution">
    <text evidence="2">The sequence shown here is derived from an EMBL/GenBank/DDBJ whole genome shotgun (WGS) entry which is preliminary data.</text>
</comment>
<evidence type="ECO:0000313" key="2">
    <source>
        <dbReference type="EMBL" id="MFC0340210.1"/>
    </source>
</evidence>
<keyword evidence="1" id="KW-0812">Transmembrane</keyword>
<evidence type="ECO:0000313" key="3">
    <source>
        <dbReference type="Proteomes" id="UP001589799"/>
    </source>
</evidence>
<keyword evidence="1" id="KW-0472">Membrane</keyword>
<protein>
    <recommendedName>
        <fullName evidence="4">Disulfide bond formation protein B</fullName>
    </recommendedName>
</protein>
<gene>
    <name evidence="2" type="ORF">ACFFII_05470</name>
</gene>